<accession>A0A220VI31</accession>
<dbReference type="GO" id="GO:0022857">
    <property type="term" value="F:transmembrane transporter activity"/>
    <property type="evidence" value="ECO:0007669"/>
    <property type="project" value="InterPro"/>
</dbReference>
<keyword evidence="2" id="KW-0813">Transport</keyword>
<feature type="transmembrane region" description="Helical" evidence="7">
    <location>
        <begin position="264"/>
        <end position="286"/>
    </location>
</feature>
<protein>
    <submittedName>
        <fullName evidence="9">MFS transporter</fullName>
    </submittedName>
</protein>
<feature type="domain" description="Major facilitator superfamily (MFS) profile" evidence="8">
    <location>
        <begin position="1"/>
        <end position="191"/>
    </location>
</feature>
<feature type="transmembrane region" description="Helical" evidence="7">
    <location>
        <begin position="101"/>
        <end position="127"/>
    </location>
</feature>
<keyword evidence="5 7" id="KW-1133">Transmembrane helix</keyword>
<keyword evidence="3" id="KW-1003">Cell membrane</keyword>
<evidence type="ECO:0000313" key="9">
    <source>
        <dbReference type="EMBL" id="ASK79623.1"/>
    </source>
</evidence>
<evidence type="ECO:0000313" key="10">
    <source>
        <dbReference type="Proteomes" id="UP000242175"/>
    </source>
</evidence>
<dbReference type="InterPro" id="IPR050171">
    <property type="entry name" value="MFS_Transporters"/>
</dbReference>
<dbReference type="InterPro" id="IPR036259">
    <property type="entry name" value="MFS_trans_sf"/>
</dbReference>
<dbReference type="PANTHER" id="PTHR23517:SF15">
    <property type="entry name" value="PROTON-DEPENDENT OLIGOPEPTIDE FAMILY TRANSPORT PROTEIN"/>
    <property type="match status" value="1"/>
</dbReference>
<keyword evidence="6 7" id="KW-0472">Membrane</keyword>
<feature type="transmembrane region" description="Helical" evidence="7">
    <location>
        <begin position="364"/>
        <end position="384"/>
    </location>
</feature>
<dbReference type="KEGG" id="pmai:CF386_11250"/>
<dbReference type="OrthoDB" id="9772725at2"/>
<feature type="transmembrane region" description="Helical" evidence="7">
    <location>
        <begin position="405"/>
        <end position="429"/>
    </location>
</feature>
<dbReference type="PANTHER" id="PTHR23517">
    <property type="entry name" value="RESISTANCE PROTEIN MDTM, PUTATIVE-RELATED-RELATED"/>
    <property type="match status" value="1"/>
</dbReference>
<feature type="transmembrane region" description="Helical" evidence="7">
    <location>
        <begin position="165"/>
        <end position="187"/>
    </location>
</feature>
<feature type="transmembrane region" description="Helical" evidence="7">
    <location>
        <begin position="306"/>
        <end position="327"/>
    </location>
</feature>
<gene>
    <name evidence="9" type="ORF">CF386_11250</name>
</gene>
<dbReference type="Gene3D" id="1.20.1250.20">
    <property type="entry name" value="MFS general substrate transporter like domains"/>
    <property type="match status" value="1"/>
</dbReference>
<evidence type="ECO:0000259" key="8">
    <source>
        <dbReference type="PROSITE" id="PS50850"/>
    </source>
</evidence>
<evidence type="ECO:0000256" key="1">
    <source>
        <dbReference type="ARBA" id="ARBA00004651"/>
    </source>
</evidence>
<dbReference type="GO" id="GO:0005886">
    <property type="term" value="C:plasma membrane"/>
    <property type="evidence" value="ECO:0007669"/>
    <property type="project" value="UniProtKB-SubCell"/>
</dbReference>
<keyword evidence="4 7" id="KW-0812">Transmembrane</keyword>
<proteinExistence type="predicted"/>
<dbReference type="PROSITE" id="PS50850">
    <property type="entry name" value="MFS"/>
    <property type="match status" value="1"/>
</dbReference>
<sequence>MINYREMPKGVLLINIIQLFSTVGYAALMGLLNFYLTQHIGMAQSEANTLTASFFAINFLYHFLGGAVGGRYISFRGLFFISLALQFIGLLLIAINNHSIVLLGMATFITGSGLNVSCINMMLTQLFKPNDNKRRQAFAVNYSFMNIGFLITFLIAGYLQGQNQYAPTFIFAAICMIIAMGLHLGLWKHVKDKDTSYSLNFFNSSKRFFYTPIIVIACLVFALFLMHYPNFGSWVVNISFILMVIYLIKFAFQQQKEYRIKIFTYMILMVGTMLFACVQGLQSTALESFVEYNTNKSLFGIEMQPATINMFESLGVIIFGFVFAAIMKNSKVKTAPATYVTRGLLSYVLAFLMIPLGVFLSNSYGLSSVIFPILLLLIVAAGEVQVNPVNFAMAGEMLEPQHQGLFTGYLFLNVAFGINLSGPISNYALASESSNQTNPLMTNHLYSEIFYVMAIAALAIAILFYFSIKAVSKSPKTSN</sequence>
<feature type="transmembrane region" description="Helical" evidence="7">
    <location>
        <begin position="139"/>
        <end position="159"/>
    </location>
</feature>
<dbReference type="EMBL" id="CP022356">
    <property type="protein sequence ID" value="ASK79623.1"/>
    <property type="molecule type" value="Genomic_DNA"/>
</dbReference>
<dbReference type="RefSeq" id="WP_089074531.1">
    <property type="nucleotide sequence ID" value="NZ_CBCSAM010000014.1"/>
</dbReference>
<evidence type="ECO:0000256" key="5">
    <source>
        <dbReference type="ARBA" id="ARBA00022989"/>
    </source>
</evidence>
<feature type="transmembrane region" description="Helical" evidence="7">
    <location>
        <begin position="208"/>
        <end position="228"/>
    </location>
</feature>
<organism evidence="9 10">
    <name type="scientific">Paraphotobacterium marinum</name>
    <dbReference type="NCBI Taxonomy" id="1755811"/>
    <lineage>
        <taxon>Bacteria</taxon>
        <taxon>Pseudomonadati</taxon>
        <taxon>Pseudomonadota</taxon>
        <taxon>Gammaproteobacteria</taxon>
        <taxon>Vibrionales</taxon>
        <taxon>Vibrionaceae</taxon>
        <taxon>Paraphotobacterium</taxon>
    </lineage>
</organism>
<evidence type="ECO:0000256" key="4">
    <source>
        <dbReference type="ARBA" id="ARBA00022692"/>
    </source>
</evidence>
<name>A0A220VI31_9GAMM</name>
<comment type="subcellular location">
    <subcellularLocation>
        <location evidence="1">Cell membrane</location>
        <topology evidence="1">Multi-pass membrane protein</topology>
    </subcellularLocation>
</comment>
<feature type="transmembrane region" description="Helical" evidence="7">
    <location>
        <begin position="449"/>
        <end position="468"/>
    </location>
</feature>
<dbReference type="Proteomes" id="UP000242175">
    <property type="component" value="Chromosome small"/>
</dbReference>
<dbReference type="Pfam" id="PF00854">
    <property type="entry name" value="PTR2"/>
    <property type="match status" value="1"/>
</dbReference>
<dbReference type="AlphaFoldDB" id="A0A220VI31"/>
<dbReference type="InterPro" id="IPR020846">
    <property type="entry name" value="MFS_dom"/>
</dbReference>
<evidence type="ECO:0000256" key="7">
    <source>
        <dbReference type="SAM" id="Phobius"/>
    </source>
</evidence>
<feature type="transmembrane region" description="Helical" evidence="7">
    <location>
        <begin position="77"/>
        <end position="95"/>
    </location>
</feature>
<evidence type="ECO:0000256" key="6">
    <source>
        <dbReference type="ARBA" id="ARBA00023136"/>
    </source>
</evidence>
<reference evidence="9 10" key="1">
    <citation type="journal article" date="2016" name="Int. J. Syst. Evol. Microbiol.">
        <title>Paraphotobacterium marinum gen. nov., sp. nov., a member of the family Vibrionaceae, isolated from surface seawater.</title>
        <authorList>
            <person name="Huang Z."/>
            <person name="Dong C."/>
            <person name="Shao Z."/>
        </authorList>
    </citation>
    <scope>NUCLEOTIDE SEQUENCE [LARGE SCALE GENOMIC DNA]</scope>
    <source>
        <strain evidence="9 10">NSCS20N07D</strain>
    </source>
</reference>
<keyword evidence="10" id="KW-1185">Reference proteome</keyword>
<feature type="transmembrane region" description="Helical" evidence="7">
    <location>
        <begin position="234"/>
        <end position="252"/>
    </location>
</feature>
<evidence type="ECO:0000256" key="2">
    <source>
        <dbReference type="ARBA" id="ARBA00022448"/>
    </source>
</evidence>
<feature type="transmembrane region" description="Helical" evidence="7">
    <location>
        <begin position="339"/>
        <end position="358"/>
    </location>
</feature>
<dbReference type="SUPFAM" id="SSF103473">
    <property type="entry name" value="MFS general substrate transporter"/>
    <property type="match status" value="2"/>
</dbReference>
<feature type="transmembrane region" description="Helical" evidence="7">
    <location>
        <begin position="47"/>
        <end position="65"/>
    </location>
</feature>
<feature type="transmembrane region" description="Helical" evidence="7">
    <location>
        <begin position="12"/>
        <end position="35"/>
    </location>
</feature>
<evidence type="ECO:0000256" key="3">
    <source>
        <dbReference type="ARBA" id="ARBA00022475"/>
    </source>
</evidence>
<dbReference type="InterPro" id="IPR000109">
    <property type="entry name" value="POT_fam"/>
</dbReference>